<evidence type="ECO:0000313" key="9">
    <source>
        <dbReference type="Proteomes" id="UP001162834"/>
    </source>
</evidence>
<comment type="subcellular location">
    <subcellularLocation>
        <location evidence="1">Membrane</location>
        <topology evidence="1">Multi-pass membrane protein</topology>
    </subcellularLocation>
</comment>
<evidence type="ECO:0000256" key="6">
    <source>
        <dbReference type="SAM" id="Phobius"/>
    </source>
</evidence>
<organism evidence="8 9">
    <name type="scientific">Capillimicrobium parvum</name>
    <dbReference type="NCBI Taxonomy" id="2884022"/>
    <lineage>
        <taxon>Bacteria</taxon>
        <taxon>Bacillati</taxon>
        <taxon>Actinomycetota</taxon>
        <taxon>Thermoleophilia</taxon>
        <taxon>Solirubrobacterales</taxon>
        <taxon>Capillimicrobiaceae</taxon>
        <taxon>Capillimicrobium</taxon>
    </lineage>
</organism>
<feature type="transmembrane region" description="Helical" evidence="6">
    <location>
        <begin position="97"/>
        <end position="116"/>
    </location>
</feature>
<feature type="transmembrane region" description="Helical" evidence="6">
    <location>
        <begin position="20"/>
        <end position="37"/>
    </location>
</feature>
<evidence type="ECO:0000256" key="3">
    <source>
        <dbReference type="ARBA" id="ARBA00022989"/>
    </source>
</evidence>
<feature type="compositionally biased region" description="Low complexity" evidence="5">
    <location>
        <begin position="185"/>
        <end position="194"/>
    </location>
</feature>
<evidence type="ECO:0000259" key="7">
    <source>
        <dbReference type="Pfam" id="PF01794"/>
    </source>
</evidence>
<accession>A0A9E7BZI1</accession>
<dbReference type="RefSeq" id="WP_259314098.1">
    <property type="nucleotide sequence ID" value="NZ_CP087164.1"/>
</dbReference>
<evidence type="ECO:0000256" key="4">
    <source>
        <dbReference type="ARBA" id="ARBA00023136"/>
    </source>
</evidence>
<keyword evidence="2 6" id="KW-0812">Transmembrane</keyword>
<protein>
    <recommendedName>
        <fullName evidence="7">Ferric oxidoreductase domain-containing protein</fullName>
    </recommendedName>
</protein>
<evidence type="ECO:0000256" key="2">
    <source>
        <dbReference type="ARBA" id="ARBA00022692"/>
    </source>
</evidence>
<proteinExistence type="predicted"/>
<keyword evidence="4 6" id="KW-0472">Membrane</keyword>
<feature type="domain" description="Ferric oxidoreductase" evidence="7">
    <location>
        <begin position="18"/>
        <end position="140"/>
    </location>
</feature>
<evidence type="ECO:0000256" key="5">
    <source>
        <dbReference type="SAM" id="MobiDB-lite"/>
    </source>
</evidence>
<feature type="transmembrane region" description="Helical" evidence="6">
    <location>
        <begin position="158"/>
        <end position="175"/>
    </location>
</feature>
<feature type="region of interest" description="Disordered" evidence="5">
    <location>
        <begin position="181"/>
        <end position="201"/>
    </location>
</feature>
<evidence type="ECO:0000313" key="8">
    <source>
        <dbReference type="EMBL" id="UGS34423.1"/>
    </source>
</evidence>
<dbReference type="GO" id="GO:0016020">
    <property type="term" value="C:membrane"/>
    <property type="evidence" value="ECO:0007669"/>
    <property type="project" value="UniProtKB-SubCell"/>
</dbReference>
<dbReference type="AlphaFoldDB" id="A0A9E7BZI1"/>
<dbReference type="Pfam" id="PF01794">
    <property type="entry name" value="Ferric_reduct"/>
    <property type="match status" value="1"/>
</dbReference>
<keyword evidence="9" id="KW-1185">Reference proteome</keyword>
<gene>
    <name evidence="8" type="ORF">DSM104329_00801</name>
</gene>
<dbReference type="Proteomes" id="UP001162834">
    <property type="component" value="Chromosome"/>
</dbReference>
<dbReference type="KEGG" id="sbae:DSM104329_00801"/>
<dbReference type="InterPro" id="IPR013130">
    <property type="entry name" value="Fe3_Rdtase_TM_dom"/>
</dbReference>
<feature type="transmembrane region" description="Helical" evidence="6">
    <location>
        <begin position="128"/>
        <end position="146"/>
    </location>
</feature>
<feature type="transmembrane region" description="Helical" evidence="6">
    <location>
        <begin position="58"/>
        <end position="77"/>
    </location>
</feature>
<name>A0A9E7BZI1_9ACTN</name>
<keyword evidence="3 6" id="KW-1133">Transmembrane helix</keyword>
<reference evidence="8" key="1">
    <citation type="journal article" date="2022" name="Int. J. Syst. Evol. Microbiol.">
        <title>Pseudomonas aegrilactucae sp. nov. and Pseudomonas morbosilactucae sp. nov., pathogens causing bacterial rot of lettuce in Japan.</title>
        <authorList>
            <person name="Sawada H."/>
            <person name="Fujikawa T."/>
            <person name="Satou M."/>
        </authorList>
    </citation>
    <scope>NUCLEOTIDE SEQUENCE</scope>
    <source>
        <strain evidence="8">0166_1</strain>
    </source>
</reference>
<evidence type="ECO:0000256" key="1">
    <source>
        <dbReference type="ARBA" id="ARBA00004141"/>
    </source>
</evidence>
<sequence length="201" mass="21559">MRGPDPLDYGWWLASRSAGIVAMVLVTVAVLLGLTLGGRLTRRPGMARVVKAIHEQTALAGLVAIALHGVTLLGDPWLRPGLTGLALPFTMSYRPAFTGLGVIAGELAAVLGLTYYARRRLSPRRWRMAHRLTPLVYVLALIHALGSGTDAGSTWLRVPLLASAVPVAVLFAARIRAGRRRAPRRTPSAGAPRAITQPVRR</sequence>
<dbReference type="EMBL" id="CP087164">
    <property type="protein sequence ID" value="UGS34423.1"/>
    <property type="molecule type" value="Genomic_DNA"/>
</dbReference>